<dbReference type="EMBL" id="MABE01000298">
    <property type="protein sequence ID" value="OUS40605.1"/>
    <property type="molecule type" value="Genomic_DNA"/>
</dbReference>
<evidence type="ECO:0008006" key="3">
    <source>
        <dbReference type="Google" id="ProtNLM"/>
    </source>
</evidence>
<reference evidence="2" key="1">
    <citation type="journal article" date="2017" name="Proc. Natl. Acad. Sci. U.S.A.">
        <title>Simulation of Deepwater Horizon oil plume reveals substrate specialization within a complex community of hydrocarbon degraders.</title>
        <authorList>
            <person name="Hu P."/>
            <person name="Dubinsky E.A."/>
            <person name="Probst A.J."/>
            <person name="Wang J."/>
            <person name="Sieber C.M.K."/>
            <person name="Tom L.M."/>
            <person name="Gardinali P."/>
            <person name="Banfield J.F."/>
            <person name="Atlas R.M."/>
            <person name="Andersen G.L."/>
        </authorList>
    </citation>
    <scope>NUCLEOTIDE SEQUENCE [LARGE SCALE GENOMIC DNA]</scope>
</reference>
<name>A0A1Y5I0M1_OLEAN</name>
<proteinExistence type="predicted"/>
<gene>
    <name evidence="1" type="ORF">A9R00_05185</name>
</gene>
<dbReference type="InterPro" id="IPR027961">
    <property type="entry name" value="DUF4442"/>
</dbReference>
<dbReference type="SUPFAM" id="SSF54637">
    <property type="entry name" value="Thioesterase/thiol ester dehydrase-isomerase"/>
    <property type="match status" value="1"/>
</dbReference>
<dbReference type="Proteomes" id="UP000227088">
    <property type="component" value="Unassembled WGS sequence"/>
</dbReference>
<evidence type="ECO:0000313" key="1">
    <source>
        <dbReference type="EMBL" id="OUS40605.1"/>
    </source>
</evidence>
<dbReference type="InterPro" id="IPR029069">
    <property type="entry name" value="HotDog_dom_sf"/>
</dbReference>
<dbReference type="Pfam" id="PF14539">
    <property type="entry name" value="DUF4442"/>
    <property type="match status" value="1"/>
</dbReference>
<evidence type="ECO:0000313" key="2">
    <source>
        <dbReference type="Proteomes" id="UP000227088"/>
    </source>
</evidence>
<sequence>MTHISDDYKTVNIKLDLNWKTRNHLNMIWGGSLYSALDPIYGLMLHKILGPDYYVVDKSAHIQFKRPARDTVYGEFKINSGEIDIIKEQCARHSKIERVYQLELTDKQGKVHVMCEKTLHIRLNEDNK</sequence>
<comment type="caution">
    <text evidence="1">The sequence shown here is derived from an EMBL/GenBank/DDBJ whole genome shotgun (WGS) entry which is preliminary data.</text>
</comment>
<dbReference type="Gene3D" id="3.10.129.10">
    <property type="entry name" value="Hotdog Thioesterase"/>
    <property type="match status" value="1"/>
</dbReference>
<dbReference type="AlphaFoldDB" id="A0A1Y5I0M1"/>
<accession>A0A1Y5I0M1</accession>
<organism evidence="1 2">
    <name type="scientific">Oleispira antarctica</name>
    <dbReference type="NCBI Taxonomy" id="188908"/>
    <lineage>
        <taxon>Bacteria</taxon>
        <taxon>Pseudomonadati</taxon>
        <taxon>Pseudomonadota</taxon>
        <taxon>Gammaproteobacteria</taxon>
        <taxon>Oceanospirillales</taxon>
        <taxon>Oceanospirillaceae</taxon>
        <taxon>Oleispira</taxon>
    </lineage>
</organism>
<protein>
    <recommendedName>
        <fullName evidence="3">DUF4442 domain-containing protein</fullName>
    </recommendedName>
</protein>